<dbReference type="Proteomes" id="UP000600247">
    <property type="component" value="Unassembled WGS sequence"/>
</dbReference>
<dbReference type="InterPro" id="IPR034074">
    <property type="entry name" value="Y4bN_pept_dom"/>
</dbReference>
<dbReference type="GO" id="GO:0004252">
    <property type="term" value="F:serine-type endopeptidase activity"/>
    <property type="evidence" value="ECO:0007669"/>
    <property type="project" value="InterPro"/>
</dbReference>
<accession>A0A917M1D9</accession>
<evidence type="ECO:0000313" key="3">
    <source>
        <dbReference type="Proteomes" id="UP000600247"/>
    </source>
</evidence>
<dbReference type="EMBL" id="BMHY01000005">
    <property type="protein sequence ID" value="GGG71680.1"/>
    <property type="molecule type" value="Genomic_DNA"/>
</dbReference>
<evidence type="ECO:0000313" key="2">
    <source>
        <dbReference type="EMBL" id="GGG71680.1"/>
    </source>
</evidence>
<evidence type="ECO:0000259" key="1">
    <source>
        <dbReference type="Pfam" id="PF00082"/>
    </source>
</evidence>
<protein>
    <recommendedName>
        <fullName evidence="1">Peptidase S8/S53 domain-containing protein</fullName>
    </recommendedName>
</protein>
<keyword evidence="3" id="KW-1185">Reference proteome</keyword>
<dbReference type="SUPFAM" id="SSF52743">
    <property type="entry name" value="Subtilisin-like"/>
    <property type="match status" value="1"/>
</dbReference>
<comment type="caution">
    <text evidence="2">The sequence shown here is derived from an EMBL/GenBank/DDBJ whole genome shotgun (WGS) entry which is preliminary data.</text>
</comment>
<dbReference type="CDD" id="cd04847">
    <property type="entry name" value="Peptidases_S8_Subtilisin_like_2"/>
    <property type="match status" value="1"/>
</dbReference>
<dbReference type="Pfam" id="PF00082">
    <property type="entry name" value="Peptidase_S8"/>
    <property type="match status" value="1"/>
</dbReference>
<dbReference type="Gene3D" id="3.40.50.200">
    <property type="entry name" value="Peptidase S8/S53 domain"/>
    <property type="match status" value="1"/>
</dbReference>
<reference evidence="2 3" key="1">
    <citation type="journal article" date="2014" name="Int. J. Syst. Evol. Microbiol.">
        <title>Complete genome sequence of Corynebacterium casei LMG S-19264T (=DSM 44701T), isolated from a smear-ripened cheese.</title>
        <authorList>
            <consortium name="US DOE Joint Genome Institute (JGI-PGF)"/>
            <person name="Walter F."/>
            <person name="Albersmeier A."/>
            <person name="Kalinowski J."/>
            <person name="Ruckert C."/>
        </authorList>
    </citation>
    <scope>NUCLEOTIDE SEQUENCE [LARGE SCALE GENOMIC DNA]</scope>
    <source>
        <strain evidence="2 3">CGMCC 1.15286</strain>
    </source>
</reference>
<gene>
    <name evidence="2" type="ORF">GCM10010918_29110</name>
</gene>
<proteinExistence type="predicted"/>
<name>A0A917M1D9_9BACL</name>
<feature type="domain" description="Peptidase S8/S53" evidence="1">
    <location>
        <begin position="305"/>
        <end position="685"/>
    </location>
</feature>
<sequence length="854" mass="96779">MAERPLLIFPAPSETGREKKGNNIPRTHFPGVQRQIDRIEPIFSRLEDAFDSQRAHLATTLTGAIPEQAIVFETIGTIEDFINAVKLIDGLEWLAEWEQNFDPDDDFYIVDEGEPTDKKLGGRLFLIMSDQRAITELRSLWERYKNGDGLPRGKGRFKGLFTQLKNIRLWDISDRFRGTGLELDWKDKMEQGEERIRFEVELWFRSSADKRREVVSEIRTLLQNVSGAIITETAIQHISYHALLIEARIEIFHDLSQNSNVQLLRADSVMFFRPVGQAIIQLPNGEPELDGSIDNESVEIIQEPIVALFDGVPLSNHMMLKERIIIDDPDDFESRYQAHERIHGTTMASLIIHGEIDRSETSLNRSVYVHPILTPLRGFRDTIHECIPDNILPVDIIHRAVRRMFEGEGEMGPTAPKVKIINLSIGDAARPFDFSVSPWARLLDWLSYKYRVLFIVSTGNYVGDINLNMPTSEVRGLTAEDLSAEVVKSIHSTSHDRRLLSPSEAINCITVGALHDDSSTIAYLGFRKELISHLPMVSPMSRFGLGYRRSIKPEIVMSGGRQLYLEGIGNEHYKLTATLMAPGHKVAYPKKEGDLNSFAYTRGTSNAAALATRTAAIIYDSLKEQFDTEGTTFELIEANVAVLIKALLVHGASWNTIYSSLEQLLGQDRRERFKDRVVPRLVGYGLVDAYKVYECTEQRATLFGVNTLTKEKAHIYSVPLPPSLSSKTIKRRLTITLAWFSPINSNDQKYRQGQLWFDPPAEELALKRVEADWTAVRRGTVQHEILEGDRAMPFVDGDMLQIKVNCREEAGKLNVEVPYALAVSLEVAEGVEIPIYNEVRERIRPRVEVLPNNH</sequence>
<dbReference type="InterPro" id="IPR036852">
    <property type="entry name" value="Peptidase_S8/S53_dom_sf"/>
</dbReference>
<dbReference type="AlphaFoldDB" id="A0A917M1D9"/>
<organism evidence="2 3">
    <name type="scientific">Paenibacillus radicis</name>
    <name type="common">ex Gao et al. 2016</name>
    <dbReference type="NCBI Taxonomy" id="1737354"/>
    <lineage>
        <taxon>Bacteria</taxon>
        <taxon>Bacillati</taxon>
        <taxon>Bacillota</taxon>
        <taxon>Bacilli</taxon>
        <taxon>Bacillales</taxon>
        <taxon>Paenibacillaceae</taxon>
        <taxon>Paenibacillus</taxon>
    </lineage>
</organism>
<dbReference type="RefSeq" id="WP_188889928.1">
    <property type="nucleotide sequence ID" value="NZ_BMHY01000005.1"/>
</dbReference>
<dbReference type="InterPro" id="IPR000209">
    <property type="entry name" value="Peptidase_S8/S53_dom"/>
</dbReference>
<dbReference type="GO" id="GO:0006508">
    <property type="term" value="P:proteolysis"/>
    <property type="evidence" value="ECO:0007669"/>
    <property type="project" value="InterPro"/>
</dbReference>